<organism evidence="1 2">
    <name type="scientific">Rhizobium fredii</name>
    <name type="common">Sinorhizobium fredii</name>
    <dbReference type="NCBI Taxonomy" id="380"/>
    <lineage>
        <taxon>Bacteria</taxon>
        <taxon>Pseudomonadati</taxon>
        <taxon>Pseudomonadota</taxon>
        <taxon>Alphaproteobacteria</taxon>
        <taxon>Hyphomicrobiales</taxon>
        <taxon>Rhizobiaceae</taxon>
        <taxon>Sinorhizobium/Ensifer group</taxon>
        <taxon>Sinorhizobium</taxon>
    </lineage>
</organism>
<sequence>MGAPNDHLHAWLRDAHAMEEQAITMLTSQSSRLENYPDLKAQIDRHLKETRDQIAMLDRCLERTGGGASSIKDIAGKIVAFGQGLSELFVNDEVVKGSLAGYTFEQMEIASYKILIAAAEYTGDQETKRVCEAILRQELAMAQWLDDHAPTITRKFLERDQQGMTAKH</sequence>
<name>A0A2A6LQH5_RHIFR</name>
<proteinExistence type="predicted"/>
<dbReference type="AlphaFoldDB" id="A0A2A6LQH5"/>
<dbReference type="InterPro" id="IPR012347">
    <property type="entry name" value="Ferritin-like"/>
</dbReference>
<dbReference type="EMBL" id="NWTC01000034">
    <property type="protein sequence ID" value="PDT44369.1"/>
    <property type="molecule type" value="Genomic_DNA"/>
</dbReference>
<dbReference type="InterPro" id="IPR009078">
    <property type="entry name" value="Ferritin-like_SF"/>
</dbReference>
<comment type="caution">
    <text evidence="1">The sequence shown here is derived from an EMBL/GenBank/DDBJ whole genome shotgun (WGS) entry which is preliminary data.</text>
</comment>
<dbReference type="InterPro" id="IPR010287">
    <property type="entry name" value="DUF892_YciF-like"/>
</dbReference>
<dbReference type="CDD" id="cd00657">
    <property type="entry name" value="Ferritin_like"/>
    <property type="match status" value="1"/>
</dbReference>
<gene>
    <name evidence="1" type="ORF">CO661_29740</name>
</gene>
<dbReference type="Proteomes" id="UP000220353">
    <property type="component" value="Unassembled WGS sequence"/>
</dbReference>
<protein>
    <submittedName>
        <fullName evidence="1">Ferritin-like domain-containing protein</fullName>
    </submittedName>
</protein>
<evidence type="ECO:0000313" key="2">
    <source>
        <dbReference type="Proteomes" id="UP000220353"/>
    </source>
</evidence>
<dbReference type="Gene3D" id="1.20.1260.10">
    <property type="match status" value="1"/>
</dbReference>
<dbReference type="Pfam" id="PF05974">
    <property type="entry name" value="DUF892"/>
    <property type="match status" value="1"/>
</dbReference>
<evidence type="ECO:0000313" key="1">
    <source>
        <dbReference type="EMBL" id="PDT44369.1"/>
    </source>
</evidence>
<dbReference type="SUPFAM" id="SSF47240">
    <property type="entry name" value="Ferritin-like"/>
    <property type="match status" value="1"/>
</dbReference>
<accession>A0A2A6LQH5</accession>
<dbReference type="RefSeq" id="WP_042779042.1">
    <property type="nucleotide sequence ID" value="NZ_NWTC01000034.1"/>
</dbReference>
<reference evidence="1 2" key="1">
    <citation type="submission" date="2017-09" db="EMBL/GenBank/DDBJ databases">
        <title>Comparative genomics of rhizobia isolated from Phaseolus vulgaris in China.</title>
        <authorList>
            <person name="Tong W."/>
        </authorList>
    </citation>
    <scope>NUCLEOTIDE SEQUENCE [LARGE SCALE GENOMIC DNA]</scope>
    <source>
        <strain evidence="1 2">PCH1</strain>
    </source>
</reference>